<gene>
    <name evidence="2" type="ORF">H9L23_11700</name>
</gene>
<evidence type="ECO:0000313" key="2">
    <source>
        <dbReference type="EMBL" id="QNN44690.1"/>
    </source>
</evidence>
<feature type="signal peptide" evidence="1">
    <location>
        <begin position="1"/>
        <end position="24"/>
    </location>
</feature>
<accession>A0A7G9QMW5</accession>
<dbReference type="KEGG" id="proe:H9L23_11700"/>
<reference evidence="2 3" key="1">
    <citation type="submission" date="2020-08" db="EMBL/GenBank/DDBJ databases">
        <title>Genome sequence of Pedobacter roseus KACC 11594T.</title>
        <authorList>
            <person name="Hyun D.-W."/>
            <person name="Bae J.-W."/>
        </authorList>
    </citation>
    <scope>NUCLEOTIDE SEQUENCE [LARGE SCALE GENOMIC DNA]</scope>
    <source>
        <strain evidence="2 3">KACC 11594</strain>
    </source>
</reference>
<protein>
    <submittedName>
        <fullName evidence="2">Uncharacterized protein</fullName>
    </submittedName>
</protein>
<proteinExistence type="predicted"/>
<feature type="chain" id="PRO_5028942074" evidence="1">
    <location>
        <begin position="25"/>
        <end position="103"/>
    </location>
</feature>
<organism evidence="2 3">
    <name type="scientific">Pedobacter roseus</name>
    <dbReference type="NCBI Taxonomy" id="336820"/>
    <lineage>
        <taxon>Bacteria</taxon>
        <taxon>Pseudomonadati</taxon>
        <taxon>Bacteroidota</taxon>
        <taxon>Sphingobacteriia</taxon>
        <taxon>Sphingobacteriales</taxon>
        <taxon>Sphingobacteriaceae</taxon>
        <taxon>Pedobacter</taxon>
    </lineage>
</organism>
<evidence type="ECO:0000256" key="1">
    <source>
        <dbReference type="SAM" id="SignalP"/>
    </source>
</evidence>
<sequence length="103" mass="11533">MKNRKLMFSLVALIGFGSFFTLNAFKTTTKTVTQYQYLSSSSSEADLHNIANWEEVDSSTPSCGSSGNLVCRYEYNGDINDFNNYISDKSAEFLTDNAVSRKQ</sequence>
<keyword evidence="1" id="KW-0732">Signal</keyword>
<name>A0A7G9QMW5_9SPHI</name>
<dbReference type="Proteomes" id="UP000515806">
    <property type="component" value="Chromosome"/>
</dbReference>
<dbReference type="RefSeq" id="WP_187595121.1">
    <property type="nucleotide sequence ID" value="NZ_CP060723.1"/>
</dbReference>
<keyword evidence="3" id="KW-1185">Reference proteome</keyword>
<dbReference type="AlphaFoldDB" id="A0A7G9QMW5"/>
<dbReference type="EMBL" id="CP060723">
    <property type="protein sequence ID" value="QNN44690.1"/>
    <property type="molecule type" value="Genomic_DNA"/>
</dbReference>
<evidence type="ECO:0000313" key="3">
    <source>
        <dbReference type="Proteomes" id="UP000515806"/>
    </source>
</evidence>